<accession>A0A560HCE9</accession>
<proteinExistence type="inferred from homology"/>
<name>A0A560HCE9_9PROT</name>
<evidence type="ECO:0000256" key="1">
    <source>
        <dbReference type="ARBA" id="ARBA00011073"/>
    </source>
</evidence>
<evidence type="ECO:0000313" key="9">
    <source>
        <dbReference type="Proteomes" id="UP000315751"/>
    </source>
</evidence>
<dbReference type="GO" id="GO:0006508">
    <property type="term" value="P:proteolysis"/>
    <property type="evidence" value="ECO:0007669"/>
    <property type="project" value="UniProtKB-KW"/>
</dbReference>
<protein>
    <submittedName>
        <fullName evidence="8">Subtilase family protein</fullName>
    </submittedName>
</protein>
<dbReference type="GO" id="GO:0004252">
    <property type="term" value="F:serine-type endopeptidase activity"/>
    <property type="evidence" value="ECO:0007669"/>
    <property type="project" value="UniProtKB-UniRule"/>
</dbReference>
<dbReference type="Pfam" id="PF00082">
    <property type="entry name" value="Peptidase_S8"/>
    <property type="match status" value="1"/>
</dbReference>
<dbReference type="PANTHER" id="PTHR43399">
    <property type="entry name" value="SUBTILISIN-RELATED"/>
    <property type="match status" value="1"/>
</dbReference>
<comment type="similarity">
    <text evidence="1 5">Belongs to the peptidase S8 family.</text>
</comment>
<dbReference type="InterPro" id="IPR015500">
    <property type="entry name" value="Peptidase_S8_subtilisin-rel"/>
</dbReference>
<feature type="domain" description="Peptidase S8/S53" evidence="7">
    <location>
        <begin position="283"/>
        <end position="637"/>
    </location>
</feature>
<keyword evidence="2 5" id="KW-0645">Protease</keyword>
<gene>
    <name evidence="8" type="ORF">FBZ90_10547</name>
</gene>
<evidence type="ECO:0000256" key="6">
    <source>
        <dbReference type="SAM" id="MobiDB-lite"/>
    </source>
</evidence>
<dbReference type="PROSITE" id="PS51892">
    <property type="entry name" value="SUBTILASE"/>
    <property type="match status" value="1"/>
</dbReference>
<dbReference type="SUPFAM" id="SSF52743">
    <property type="entry name" value="Subtilisin-like"/>
    <property type="match status" value="1"/>
</dbReference>
<dbReference type="Gene3D" id="2.60.120.380">
    <property type="match status" value="1"/>
</dbReference>
<dbReference type="SUPFAM" id="SSF49785">
    <property type="entry name" value="Galactose-binding domain-like"/>
    <property type="match status" value="1"/>
</dbReference>
<dbReference type="InterPro" id="IPR000209">
    <property type="entry name" value="Peptidase_S8/S53_dom"/>
</dbReference>
<dbReference type="PROSITE" id="PS00138">
    <property type="entry name" value="SUBTILASE_SER"/>
    <property type="match status" value="1"/>
</dbReference>
<feature type="region of interest" description="Disordered" evidence="6">
    <location>
        <begin position="708"/>
        <end position="729"/>
    </location>
</feature>
<evidence type="ECO:0000256" key="5">
    <source>
        <dbReference type="PROSITE-ProRule" id="PRU01240"/>
    </source>
</evidence>
<reference evidence="8 9" key="1">
    <citation type="submission" date="2019-06" db="EMBL/GenBank/DDBJ databases">
        <title>Genomic Encyclopedia of Type Strains, Phase IV (KMG-V): Genome sequencing to study the core and pangenomes of soil and plant-associated prokaryotes.</title>
        <authorList>
            <person name="Whitman W."/>
        </authorList>
    </citation>
    <scope>NUCLEOTIDE SEQUENCE [LARGE SCALE GENOMIC DNA]</scope>
    <source>
        <strain evidence="8 9">BR 11622</strain>
    </source>
</reference>
<dbReference type="PRINTS" id="PR00723">
    <property type="entry name" value="SUBTILISIN"/>
</dbReference>
<sequence>MPRVIKVFDATAQALAALPGVRLLQSYPAFRIVEADDDTAAATVLATGLTEDISALYTLAMPHGGAGTIHTHIPRVAADGSHGPHPAYDSQDALPPGTHHYIVQFVGPIQDAWLAAVATTGAAVVEPFQHFAVIVRATADQAGAVSGLDAVRWVGHLPYAARLAHEIDELAAPPAPGDHHGHALADAYTVEFFQATQASQGAGDITTAGFTVVEEAPGSALVVVQTTTPGEGDLRDKLRALAQVHGVKRIGRQVLPLLSTDQATRIIAPASALGGVPGLDLSGAGEVVALCDTGLDTGDPSTIHPDFAGRVLALKSYPISPSYAARVNNPGADDGPADVNRGHGTHTAGALLGDGSASADLPNRGGPVRGLAHRAQVIMQAVEQFLDWKPDQKTPTSPAYGLAGLPSDLKVLYGWAYEQGARIHSNSWGGGTKQAYNSYCTDIDTFVWNNPDFCIVFSAGNDGVDNDGDGKIDPGSVTPPGTAKNCITVGACANSRQDIAITNGKKWGAKAAPVDALVAGGPDQMAPFSSRGPTQDGRVKPDVVAPGTFILSTRSQRLTSYNGQTPYYDPATQFYMYESGTSTAAPLVAGAVTLIREYLRTRVGLPSPSAALLKAALVAGAVPLSGTEGPLPDINQGFGRVHLDTLLAPAAPARVTFLDGNSAGTGDLYEYRLDVTTDGLPLRAVLAYSDYPGANLVNNLNLVVRGPDGAARTGNTGPDGQTPDGKTMDSANNVEAITVPAAVTGTWTIQVIGANVPQGPQPFALVLLAAS</sequence>
<dbReference type="InterPro" id="IPR008979">
    <property type="entry name" value="Galactose-bd-like_sf"/>
</dbReference>
<dbReference type="Gene3D" id="3.40.50.200">
    <property type="entry name" value="Peptidase S8/S53 domain"/>
    <property type="match status" value="1"/>
</dbReference>
<evidence type="ECO:0000259" key="7">
    <source>
        <dbReference type="Pfam" id="PF00082"/>
    </source>
</evidence>
<keyword evidence="3 5" id="KW-0378">Hydrolase</keyword>
<dbReference type="PANTHER" id="PTHR43399:SF4">
    <property type="entry name" value="CELL WALL-ASSOCIATED PROTEASE"/>
    <property type="match status" value="1"/>
</dbReference>
<dbReference type="EMBL" id="VITR01000005">
    <property type="protein sequence ID" value="TWB43234.1"/>
    <property type="molecule type" value="Genomic_DNA"/>
</dbReference>
<comment type="caution">
    <text evidence="8">The sequence shown here is derived from an EMBL/GenBank/DDBJ whole genome shotgun (WGS) entry which is preliminary data.</text>
</comment>
<feature type="active site" description="Charge relay system" evidence="5">
    <location>
        <position position="343"/>
    </location>
</feature>
<dbReference type="RefSeq" id="WP_145731414.1">
    <property type="nucleotide sequence ID" value="NZ_VITR01000005.1"/>
</dbReference>
<dbReference type="Proteomes" id="UP000315751">
    <property type="component" value="Unassembled WGS sequence"/>
</dbReference>
<dbReference type="InterPro" id="IPR051048">
    <property type="entry name" value="Peptidase_S8/S53_subtilisin"/>
</dbReference>
<dbReference type="InterPro" id="IPR023828">
    <property type="entry name" value="Peptidase_S8_Ser-AS"/>
</dbReference>
<dbReference type="InterPro" id="IPR034058">
    <property type="entry name" value="TagA/B/C/D_pept_dom"/>
</dbReference>
<feature type="active site" description="Charge relay system" evidence="5">
    <location>
        <position position="292"/>
    </location>
</feature>
<evidence type="ECO:0000256" key="3">
    <source>
        <dbReference type="ARBA" id="ARBA00022801"/>
    </source>
</evidence>
<dbReference type="CDD" id="cd04842">
    <property type="entry name" value="Peptidases_S8_Kp43_protease"/>
    <property type="match status" value="1"/>
</dbReference>
<feature type="active site" description="Charge relay system" evidence="5">
    <location>
        <position position="582"/>
    </location>
</feature>
<keyword evidence="4 5" id="KW-0720">Serine protease</keyword>
<organism evidence="8 9">
    <name type="scientific">Nitrospirillum amazonense</name>
    <dbReference type="NCBI Taxonomy" id="28077"/>
    <lineage>
        <taxon>Bacteria</taxon>
        <taxon>Pseudomonadati</taxon>
        <taxon>Pseudomonadota</taxon>
        <taxon>Alphaproteobacteria</taxon>
        <taxon>Rhodospirillales</taxon>
        <taxon>Azospirillaceae</taxon>
        <taxon>Nitrospirillum</taxon>
    </lineage>
</organism>
<evidence type="ECO:0000256" key="4">
    <source>
        <dbReference type="ARBA" id="ARBA00022825"/>
    </source>
</evidence>
<evidence type="ECO:0000256" key="2">
    <source>
        <dbReference type="ARBA" id="ARBA00022670"/>
    </source>
</evidence>
<dbReference type="OrthoDB" id="7237710at2"/>
<dbReference type="InterPro" id="IPR036852">
    <property type="entry name" value="Peptidase_S8/S53_dom_sf"/>
</dbReference>
<evidence type="ECO:0000313" key="8">
    <source>
        <dbReference type="EMBL" id="TWB43234.1"/>
    </source>
</evidence>
<keyword evidence="9" id="KW-1185">Reference proteome</keyword>
<dbReference type="AlphaFoldDB" id="A0A560HCE9"/>